<comment type="caution">
    <text evidence="1">The sequence shown here is derived from an EMBL/GenBank/DDBJ whole genome shotgun (WGS) entry which is preliminary data.</text>
</comment>
<gene>
    <name evidence="1" type="ORF">HNR07_001398</name>
</gene>
<evidence type="ECO:0000313" key="1">
    <source>
        <dbReference type="EMBL" id="MBB5490261.1"/>
    </source>
</evidence>
<dbReference type="AlphaFoldDB" id="A0A840WB58"/>
<proteinExistence type="predicted"/>
<protein>
    <submittedName>
        <fullName evidence="1">Uncharacterized protein</fullName>
    </submittedName>
</protein>
<accession>A0A840WB58</accession>
<sequence length="50" mass="5203">MAGHARTGAAGQLAGRPVFLVPGLTSRLNMTWESATGLTRPQPPGVAFRV</sequence>
<dbReference type="EMBL" id="JACHDO010000001">
    <property type="protein sequence ID" value="MBB5490261.1"/>
    <property type="molecule type" value="Genomic_DNA"/>
</dbReference>
<keyword evidence="2" id="KW-1185">Reference proteome</keyword>
<name>A0A840WB58_9ACTN</name>
<reference evidence="1 2" key="1">
    <citation type="submission" date="2020-08" db="EMBL/GenBank/DDBJ databases">
        <title>Sequencing the genomes of 1000 actinobacteria strains.</title>
        <authorList>
            <person name="Klenk H.-P."/>
        </authorList>
    </citation>
    <scope>NUCLEOTIDE SEQUENCE [LARGE SCALE GENOMIC DNA]</scope>
    <source>
        <strain evidence="1 2">DSM 44598</strain>
    </source>
</reference>
<dbReference type="Proteomes" id="UP000579647">
    <property type="component" value="Unassembled WGS sequence"/>
</dbReference>
<dbReference type="RefSeq" id="WP_184363389.1">
    <property type="nucleotide sequence ID" value="NZ_BAAAKM010000119.1"/>
</dbReference>
<organism evidence="1 2">
    <name type="scientific">Nocardiopsis metallicus</name>
    <dbReference type="NCBI Taxonomy" id="179819"/>
    <lineage>
        <taxon>Bacteria</taxon>
        <taxon>Bacillati</taxon>
        <taxon>Actinomycetota</taxon>
        <taxon>Actinomycetes</taxon>
        <taxon>Streptosporangiales</taxon>
        <taxon>Nocardiopsidaceae</taxon>
        <taxon>Nocardiopsis</taxon>
    </lineage>
</organism>
<evidence type="ECO:0000313" key="2">
    <source>
        <dbReference type="Proteomes" id="UP000579647"/>
    </source>
</evidence>